<name>A0A554LJG6_9BACT</name>
<evidence type="ECO:0008006" key="3">
    <source>
        <dbReference type="Google" id="ProtNLM"/>
    </source>
</evidence>
<dbReference type="SUPFAM" id="SSF158446">
    <property type="entry name" value="IVS-encoded protein-like"/>
    <property type="match status" value="1"/>
</dbReference>
<dbReference type="Gene3D" id="1.20.1440.60">
    <property type="entry name" value="23S rRNA-intervening sequence"/>
    <property type="match status" value="1"/>
</dbReference>
<sequence length="124" mass="14205">MQAKSNKEFSVELKKRIYRFILNLIKFIDVLPKNDPLCRVVIDQMLRSGTSVGANYVEAIAASSKREFANFLRYSLKSCNETKFWLAITRDTGRGNVNKINNLLSEITEISNILATSIRTMKRN</sequence>
<dbReference type="PANTHER" id="PTHR38471:SF2">
    <property type="entry name" value="FOUR HELIX BUNDLE PROTEIN"/>
    <property type="match status" value="1"/>
</dbReference>
<dbReference type="PIRSF" id="PIRSF035652">
    <property type="entry name" value="CHP02436"/>
    <property type="match status" value="1"/>
</dbReference>
<protein>
    <recommendedName>
        <fullName evidence="3">S23 ribosomal protein</fullName>
    </recommendedName>
</protein>
<dbReference type="PANTHER" id="PTHR38471">
    <property type="entry name" value="FOUR HELIX BUNDLE PROTEIN"/>
    <property type="match status" value="1"/>
</dbReference>
<proteinExistence type="predicted"/>
<comment type="caution">
    <text evidence="1">The sequence shown here is derived from an EMBL/GenBank/DDBJ whole genome shotgun (WGS) entry which is preliminary data.</text>
</comment>
<dbReference type="InterPro" id="IPR036583">
    <property type="entry name" value="23S_rRNA_IVS_sf"/>
</dbReference>
<dbReference type="NCBIfam" id="TIGR02436">
    <property type="entry name" value="four helix bundle protein"/>
    <property type="match status" value="1"/>
</dbReference>
<dbReference type="InterPro" id="IPR012657">
    <property type="entry name" value="23S_rRNA-intervening_sequence"/>
</dbReference>
<reference evidence="1 2" key="1">
    <citation type="submission" date="2017-07" db="EMBL/GenBank/DDBJ databases">
        <title>Mechanisms for carbon and nitrogen cycling indicate functional differentiation within the Candidate Phyla Radiation.</title>
        <authorList>
            <person name="Danczak R.E."/>
            <person name="Johnston M.D."/>
            <person name="Kenah C."/>
            <person name="Slattery M."/>
            <person name="Wrighton K.C."/>
            <person name="Wilkins M.J."/>
        </authorList>
    </citation>
    <scope>NUCLEOTIDE SEQUENCE [LARGE SCALE GENOMIC DNA]</scope>
    <source>
        <strain evidence="1">Licking1014_7</strain>
    </source>
</reference>
<gene>
    <name evidence="1" type="ORF">CEN89_365</name>
</gene>
<evidence type="ECO:0000313" key="1">
    <source>
        <dbReference type="EMBL" id="TSC93000.1"/>
    </source>
</evidence>
<dbReference type="EMBL" id="VMGK01000009">
    <property type="protein sequence ID" value="TSC93000.1"/>
    <property type="molecule type" value="Genomic_DNA"/>
</dbReference>
<dbReference type="Proteomes" id="UP000315689">
    <property type="component" value="Unassembled WGS sequence"/>
</dbReference>
<evidence type="ECO:0000313" key="2">
    <source>
        <dbReference type="Proteomes" id="UP000315689"/>
    </source>
</evidence>
<accession>A0A554LJG6</accession>
<dbReference type="Pfam" id="PF05635">
    <property type="entry name" value="23S_rRNA_IVP"/>
    <property type="match status" value="1"/>
</dbReference>
<dbReference type="AlphaFoldDB" id="A0A554LJG6"/>
<organism evidence="1 2">
    <name type="scientific">Candidatus Berkelbacteria bacterium Licking1014_7</name>
    <dbReference type="NCBI Taxonomy" id="2017147"/>
    <lineage>
        <taxon>Bacteria</taxon>
        <taxon>Candidatus Berkelbacteria</taxon>
    </lineage>
</organism>